<organism evidence="1 2">
    <name type="scientific">Sorangium cellulosum</name>
    <name type="common">Polyangium cellulosum</name>
    <dbReference type="NCBI Taxonomy" id="56"/>
    <lineage>
        <taxon>Bacteria</taxon>
        <taxon>Pseudomonadati</taxon>
        <taxon>Myxococcota</taxon>
        <taxon>Polyangia</taxon>
        <taxon>Polyangiales</taxon>
        <taxon>Polyangiaceae</taxon>
        <taxon>Sorangium</taxon>
    </lineage>
</organism>
<dbReference type="AlphaFoldDB" id="A0A150TYD6"/>
<dbReference type="Proteomes" id="UP000075502">
    <property type="component" value="Unassembled WGS sequence"/>
</dbReference>
<evidence type="ECO:0000313" key="1">
    <source>
        <dbReference type="EMBL" id="KYG09719.1"/>
    </source>
</evidence>
<sequence length="82" mass="9372">MAWYLATRQGDEVQFVPDQGEWPFPHGSFEEALTYTDVTDLVIQELIGAQILRDDGIEWADTDEPASVYIRALKNIWMDGEP</sequence>
<proteinExistence type="predicted"/>
<comment type="caution">
    <text evidence="1">The sequence shown here is derived from an EMBL/GenBank/DDBJ whole genome shotgun (WGS) entry which is preliminary data.</text>
</comment>
<reference evidence="1 2" key="1">
    <citation type="submission" date="2014-02" db="EMBL/GenBank/DDBJ databases">
        <title>The small core and large imbalanced accessory genome model reveals a collaborative survival strategy of Sorangium cellulosum strains in nature.</title>
        <authorList>
            <person name="Han K."/>
            <person name="Peng R."/>
            <person name="Blom J."/>
            <person name="Li Y.-Z."/>
        </authorList>
    </citation>
    <scope>NUCLEOTIDE SEQUENCE [LARGE SCALE GENOMIC DNA]</scope>
    <source>
        <strain evidence="1 2">So0007-03</strain>
    </source>
</reference>
<name>A0A150TYD6_SORCE</name>
<evidence type="ECO:0000313" key="2">
    <source>
        <dbReference type="Proteomes" id="UP000075502"/>
    </source>
</evidence>
<gene>
    <name evidence="1" type="ORF">BE21_16290</name>
</gene>
<dbReference type="EMBL" id="JEME01000584">
    <property type="protein sequence ID" value="KYG09719.1"/>
    <property type="molecule type" value="Genomic_DNA"/>
</dbReference>
<accession>A0A150TYD6</accession>
<protein>
    <submittedName>
        <fullName evidence="1">Uncharacterized protein</fullName>
    </submittedName>
</protein>